<evidence type="ECO:0000259" key="1">
    <source>
        <dbReference type="Pfam" id="PF12728"/>
    </source>
</evidence>
<organism evidence="2 3">
    <name type="scientific">Mycolicibacterium smegmatis (strain MKD8)</name>
    <name type="common">Mycobacterium smegmatis</name>
    <dbReference type="NCBI Taxonomy" id="1214915"/>
    <lineage>
        <taxon>Bacteria</taxon>
        <taxon>Bacillati</taxon>
        <taxon>Actinomycetota</taxon>
        <taxon>Actinomycetes</taxon>
        <taxon>Mycobacteriales</taxon>
        <taxon>Mycobacteriaceae</taxon>
        <taxon>Mycolicibacterium</taxon>
    </lineage>
</organism>
<sequence length="128" mass="13990">MHRGVLLEVSEAAVLLATIEDLCRRTGRQPTGRLGPLITKLRRATAESDGSATNTVRSFGNREDSAEHCAYDLVSTGEAARILGISAHGVRDLVRRGQLPAHNTGTRWLLPVRLVERRAERQAARRAG</sequence>
<proteinExistence type="predicted"/>
<evidence type="ECO:0000313" key="2">
    <source>
        <dbReference type="EMBL" id="AWT55805.1"/>
    </source>
</evidence>
<dbReference type="InterPro" id="IPR010093">
    <property type="entry name" value="SinI_DNA-bd"/>
</dbReference>
<accession>A0A2U9PX31</accession>
<reference evidence="2 3" key="1">
    <citation type="journal article" date="2013" name="Genome Announc.">
        <title>Draft genome sequence of MKD8, a conjugal recipient Mycobacterium smegmatis strain.</title>
        <authorList>
            <person name="Gray T.A."/>
            <person name="Palumbo M.J."/>
            <person name="Derbyshire K.M."/>
        </authorList>
    </citation>
    <scope>NUCLEOTIDE SEQUENCE [LARGE SCALE GENOMIC DNA]</scope>
    <source>
        <strain evidence="2 3">MKD8</strain>
    </source>
</reference>
<dbReference type="AlphaFoldDB" id="A0A2U9PX31"/>
<dbReference type="EMBL" id="CP027541">
    <property type="protein sequence ID" value="AWT55805.1"/>
    <property type="molecule type" value="Genomic_DNA"/>
</dbReference>
<dbReference type="InterPro" id="IPR041657">
    <property type="entry name" value="HTH_17"/>
</dbReference>
<dbReference type="Pfam" id="PF12728">
    <property type="entry name" value="HTH_17"/>
    <property type="match status" value="1"/>
</dbReference>
<protein>
    <submittedName>
        <fullName evidence="2">Helix-turn-helix domain protein</fullName>
    </submittedName>
</protein>
<name>A0A2U9PX31_MYCSE</name>
<dbReference type="Proteomes" id="UP000011200">
    <property type="component" value="Chromosome"/>
</dbReference>
<reference evidence="3" key="2">
    <citation type="submission" date="2018-03" db="EMBL/GenBank/DDBJ databases">
        <authorList>
            <person name="Derbyshire K."/>
            <person name="Gray T.A."/>
            <person name="Champion M."/>
        </authorList>
    </citation>
    <scope>NUCLEOTIDE SEQUENCE [LARGE SCALE GENOMIC DNA]</scope>
    <source>
        <strain evidence="3">MKD8</strain>
    </source>
</reference>
<gene>
    <name evidence="2" type="ORF">D806_048540</name>
</gene>
<evidence type="ECO:0000313" key="3">
    <source>
        <dbReference type="Proteomes" id="UP000011200"/>
    </source>
</evidence>
<dbReference type="RefSeq" id="WP_036453591.1">
    <property type="nucleotide sequence ID" value="NZ_CP027541.1"/>
</dbReference>
<feature type="domain" description="Helix-turn-helix" evidence="1">
    <location>
        <begin position="74"/>
        <end position="122"/>
    </location>
</feature>
<dbReference type="GO" id="GO:0003677">
    <property type="term" value="F:DNA binding"/>
    <property type="evidence" value="ECO:0007669"/>
    <property type="project" value="InterPro"/>
</dbReference>
<dbReference type="NCBIfam" id="TIGR01764">
    <property type="entry name" value="excise"/>
    <property type="match status" value="1"/>
</dbReference>